<dbReference type="OrthoDB" id="9803968at2"/>
<dbReference type="Gene3D" id="1.20.910.10">
    <property type="entry name" value="Heme oxygenase-like"/>
    <property type="match status" value="1"/>
</dbReference>
<dbReference type="SUPFAM" id="SSF48613">
    <property type="entry name" value="Heme oxygenase-like"/>
    <property type="match status" value="1"/>
</dbReference>
<dbReference type="InterPro" id="IPR039068">
    <property type="entry name" value="PqqC-like"/>
</dbReference>
<protein>
    <submittedName>
        <fullName evidence="2">Pyrroloquinoline quinone (PQQ) biosynthesis protein C</fullName>
    </submittedName>
</protein>
<dbReference type="AlphaFoldDB" id="A0A4R7B579"/>
<gene>
    <name evidence="2" type="ORF">DFP86_107115</name>
</gene>
<comment type="caution">
    <text evidence="2">The sequence shown here is derived from an EMBL/GenBank/DDBJ whole genome shotgun (WGS) entry which is preliminary data.</text>
</comment>
<keyword evidence="1" id="KW-0560">Oxidoreductase</keyword>
<evidence type="ECO:0000313" key="3">
    <source>
        <dbReference type="Proteomes" id="UP000295611"/>
    </source>
</evidence>
<dbReference type="Proteomes" id="UP000295611">
    <property type="component" value="Unassembled WGS sequence"/>
</dbReference>
<keyword evidence="3" id="KW-1185">Reference proteome</keyword>
<dbReference type="InterPro" id="IPR016084">
    <property type="entry name" value="Haem_Oase-like_multi-hlx"/>
</dbReference>
<name>A0A4R7B579_9NEIS</name>
<evidence type="ECO:0000313" key="2">
    <source>
        <dbReference type="EMBL" id="TDR79751.1"/>
    </source>
</evidence>
<dbReference type="EMBL" id="SNZP01000007">
    <property type="protein sequence ID" value="TDR79751.1"/>
    <property type="molecule type" value="Genomic_DNA"/>
</dbReference>
<dbReference type="PANTHER" id="PTHR40279">
    <property type="entry name" value="PQQC-LIKE PROTEIN"/>
    <property type="match status" value="1"/>
</dbReference>
<organism evidence="2 3">
    <name type="scientific">Paludibacterium purpuratum</name>
    <dbReference type="NCBI Taxonomy" id="1144873"/>
    <lineage>
        <taxon>Bacteria</taxon>
        <taxon>Pseudomonadati</taxon>
        <taxon>Pseudomonadota</taxon>
        <taxon>Betaproteobacteria</taxon>
        <taxon>Neisseriales</taxon>
        <taxon>Chromobacteriaceae</taxon>
        <taxon>Paludibacterium</taxon>
    </lineage>
</organism>
<dbReference type="RefSeq" id="WP_133680760.1">
    <property type="nucleotide sequence ID" value="NZ_SNZP01000007.1"/>
</dbReference>
<dbReference type="Pfam" id="PF14518">
    <property type="entry name" value="Haem_oxygenas_2"/>
    <property type="match status" value="1"/>
</dbReference>
<proteinExistence type="predicted"/>
<dbReference type="GO" id="GO:0016491">
    <property type="term" value="F:oxidoreductase activity"/>
    <property type="evidence" value="ECO:0007669"/>
    <property type="project" value="UniProtKB-KW"/>
</dbReference>
<sequence>MDKYLMRLESAKAQLIEQIRSHSLLARCRAGNVTLDELKILLVQQGLYSAHFTRYLCAMMANLPSNNEVLELAENLFEELGLAPDSPQPHHLIYREMLDHYALTLDDAQPLSGTQRLIESMYQHCRDPNPASGLGALCLGAEALVPSIYSDIICGFESHGASQHDIAFFHIHVACDDGHAETIRDIMLDIASTAPEQIDVMIRAGTELVEARLAFFSAIEAAHQERQRAQPAIA</sequence>
<accession>A0A4R7B579</accession>
<reference evidence="2 3" key="1">
    <citation type="submission" date="2019-03" db="EMBL/GenBank/DDBJ databases">
        <title>Genomic Encyclopedia of Type Strains, Phase III (KMG-III): the genomes of soil and plant-associated and newly described type strains.</title>
        <authorList>
            <person name="Whitman W."/>
        </authorList>
    </citation>
    <scope>NUCLEOTIDE SEQUENCE [LARGE SCALE GENOMIC DNA]</scope>
    <source>
        <strain evidence="2 3">CECT 8976</strain>
    </source>
</reference>
<dbReference type="SMART" id="SM01236">
    <property type="entry name" value="Haem_oxygenase_2"/>
    <property type="match status" value="1"/>
</dbReference>
<dbReference type="PANTHER" id="PTHR40279:SF3">
    <property type="entry name" value="4-AMINOBENZOATE SYNTHASE"/>
    <property type="match status" value="1"/>
</dbReference>
<evidence type="ECO:0000256" key="1">
    <source>
        <dbReference type="ARBA" id="ARBA00023002"/>
    </source>
</evidence>